<evidence type="ECO:0000313" key="3">
    <source>
        <dbReference type="Proteomes" id="UP000647491"/>
    </source>
</evidence>
<feature type="transmembrane region" description="Helical" evidence="1">
    <location>
        <begin position="138"/>
        <end position="159"/>
    </location>
</feature>
<feature type="transmembrane region" description="Helical" evidence="1">
    <location>
        <begin position="315"/>
        <end position="333"/>
    </location>
</feature>
<feature type="transmembrane region" description="Helical" evidence="1">
    <location>
        <begin position="292"/>
        <end position="309"/>
    </location>
</feature>
<feature type="transmembrane region" description="Helical" evidence="1">
    <location>
        <begin position="214"/>
        <end position="247"/>
    </location>
</feature>
<dbReference type="EMBL" id="JACRTJ010000001">
    <property type="protein sequence ID" value="MBC8597718.1"/>
    <property type="molecule type" value="Genomic_DNA"/>
</dbReference>
<organism evidence="2 3">
    <name type="scientific">Enterocloster hominis</name>
    <name type="common">ex Liu et al. 2021</name>
    <dbReference type="NCBI Taxonomy" id="2763663"/>
    <lineage>
        <taxon>Bacteria</taxon>
        <taxon>Bacillati</taxon>
        <taxon>Bacillota</taxon>
        <taxon>Clostridia</taxon>
        <taxon>Lachnospirales</taxon>
        <taxon>Lachnospiraceae</taxon>
        <taxon>Enterocloster</taxon>
    </lineage>
</organism>
<feature type="transmembrane region" description="Helical" evidence="1">
    <location>
        <begin position="267"/>
        <end position="285"/>
    </location>
</feature>
<gene>
    <name evidence="2" type="ORF">H8708_00460</name>
</gene>
<keyword evidence="1" id="KW-0812">Transmembrane</keyword>
<comment type="caution">
    <text evidence="2">The sequence shown here is derived from an EMBL/GenBank/DDBJ whole genome shotgun (WGS) entry which is preliminary data.</text>
</comment>
<keyword evidence="1" id="KW-1133">Transmembrane helix</keyword>
<dbReference type="Proteomes" id="UP000647491">
    <property type="component" value="Unassembled WGS sequence"/>
</dbReference>
<feature type="transmembrane region" description="Helical" evidence="1">
    <location>
        <begin position="99"/>
        <end position="117"/>
    </location>
</feature>
<evidence type="ECO:0000256" key="1">
    <source>
        <dbReference type="SAM" id="Phobius"/>
    </source>
</evidence>
<keyword evidence="1" id="KW-0472">Membrane</keyword>
<proteinExistence type="predicted"/>
<feature type="transmembrane region" description="Helical" evidence="1">
    <location>
        <begin position="33"/>
        <end position="51"/>
    </location>
</feature>
<dbReference type="RefSeq" id="WP_262426628.1">
    <property type="nucleotide sequence ID" value="NZ_JACRTJ010000001.1"/>
</dbReference>
<dbReference type="InterPro" id="IPR049458">
    <property type="entry name" value="EpsG-like"/>
</dbReference>
<sequence length="358" mass="41216">MYTLFFLIYTFVAFFNWFICIQEYRFTCATKTVFLLFNILTISFLMALRPLEVADTLGYVEIYEQSDAINELSFRFGLRYKGIEYCFVKLMSIFKKLGFHFRVFFGIISSLTCYLMISGMSRCEKAITHRKSSNLITIWTIFLFYCGMHYCGIAIRSGLSIALGLCAVADWHEKKKIRSILLLVCSICMHSMGTLFICILILGSLKIRGYIKGFIIEWGILFLGLLLNASQLIISTVAGIALSFFRYMGIQGFDSYLSTFDYQVGLTDWYMLILIGIIILICNINNIFFEKMSAIVGVGLIILGIAYPIRAINRAYDFFIIFIIPIISSNIALSNKNKRILLWIMMPLLYVIQFKMCY</sequence>
<evidence type="ECO:0000313" key="2">
    <source>
        <dbReference type="EMBL" id="MBC8597718.1"/>
    </source>
</evidence>
<feature type="transmembrane region" description="Helical" evidence="1">
    <location>
        <begin position="340"/>
        <end position="356"/>
    </location>
</feature>
<name>A0ABR7NNY8_9FIRM</name>
<feature type="transmembrane region" description="Helical" evidence="1">
    <location>
        <begin position="179"/>
        <end position="202"/>
    </location>
</feature>
<protein>
    <submittedName>
        <fullName evidence="2">EpsG family protein</fullName>
    </submittedName>
</protein>
<accession>A0ABR7NNY8</accession>
<keyword evidence="3" id="KW-1185">Reference proteome</keyword>
<dbReference type="Pfam" id="PF14897">
    <property type="entry name" value="EpsG"/>
    <property type="match status" value="1"/>
</dbReference>
<feature type="transmembrane region" description="Helical" evidence="1">
    <location>
        <begin position="6"/>
        <end position="26"/>
    </location>
</feature>
<reference evidence="2 3" key="1">
    <citation type="submission" date="2020-08" db="EMBL/GenBank/DDBJ databases">
        <title>Genome public.</title>
        <authorList>
            <person name="Liu C."/>
            <person name="Sun Q."/>
        </authorList>
    </citation>
    <scope>NUCLEOTIDE SEQUENCE [LARGE SCALE GENOMIC DNA]</scope>
    <source>
        <strain evidence="2 3">BX10</strain>
    </source>
</reference>